<protein>
    <submittedName>
        <fullName evidence="1">Uncharacterized protein</fullName>
    </submittedName>
</protein>
<dbReference type="EMBL" id="KV453861">
    <property type="protein sequence ID" value="ODV83772.1"/>
    <property type="molecule type" value="Genomic_DNA"/>
</dbReference>
<name>A0A1E4SWG1_9ASCO</name>
<reference evidence="2" key="1">
    <citation type="submission" date="2016-04" db="EMBL/GenBank/DDBJ databases">
        <title>Comparative genomics of biotechnologically important yeasts.</title>
        <authorList>
            <consortium name="DOE Joint Genome Institute"/>
            <person name="Riley R."/>
            <person name="Haridas S."/>
            <person name="Wolfe K.H."/>
            <person name="Lopes M.R."/>
            <person name="Hittinger C.T."/>
            <person name="Goker M."/>
            <person name="Salamov A."/>
            <person name="Wisecaver J."/>
            <person name="Long T.M."/>
            <person name="Aerts A.L."/>
            <person name="Barry K."/>
            <person name="Choi C."/>
            <person name="Clum A."/>
            <person name="Coughlan A.Y."/>
            <person name="Deshpande S."/>
            <person name="Douglass A.P."/>
            <person name="Hanson S.J."/>
            <person name="Klenk H.-P."/>
            <person name="Labutti K."/>
            <person name="Lapidus A."/>
            <person name="Lindquist E."/>
            <person name="Lipzen A."/>
            <person name="Meier-Kolthoff J.P."/>
            <person name="Ohm R.A."/>
            <person name="Otillar R.P."/>
            <person name="Pangilinan J."/>
            <person name="Peng Y."/>
            <person name="Rokas A."/>
            <person name="Rosa C.A."/>
            <person name="Scheuner C."/>
            <person name="Sibirny A.A."/>
            <person name="Slot J.C."/>
            <person name="Stielow J.B."/>
            <person name="Sun H."/>
            <person name="Kurtzman C.P."/>
            <person name="Blackwell M."/>
            <person name="Grigoriev I.V."/>
            <person name="Jeffries T.W."/>
        </authorList>
    </citation>
    <scope>NUCLEOTIDE SEQUENCE [LARGE SCALE GENOMIC DNA]</scope>
    <source>
        <strain evidence="2">NRRL YB-2248</strain>
    </source>
</reference>
<sequence length="54" mass="6469">MHYNHALKLFEKRFNAGVSEVFNGICSTTIWNTIMRLFHQFETKESQLQSQMLY</sequence>
<dbReference type="AlphaFoldDB" id="A0A1E4SWG1"/>
<accession>A0A1E4SWG1</accession>
<proteinExistence type="predicted"/>
<dbReference type="Proteomes" id="UP000094801">
    <property type="component" value="Unassembled WGS sequence"/>
</dbReference>
<gene>
    <name evidence="1" type="ORF">CANARDRAFT_29757</name>
</gene>
<keyword evidence="2" id="KW-1185">Reference proteome</keyword>
<evidence type="ECO:0000313" key="1">
    <source>
        <dbReference type="EMBL" id="ODV83772.1"/>
    </source>
</evidence>
<organism evidence="1 2">
    <name type="scientific">[Candida] arabinofermentans NRRL YB-2248</name>
    <dbReference type="NCBI Taxonomy" id="983967"/>
    <lineage>
        <taxon>Eukaryota</taxon>
        <taxon>Fungi</taxon>
        <taxon>Dikarya</taxon>
        <taxon>Ascomycota</taxon>
        <taxon>Saccharomycotina</taxon>
        <taxon>Pichiomycetes</taxon>
        <taxon>Pichiales</taxon>
        <taxon>Pichiaceae</taxon>
        <taxon>Ogataea</taxon>
        <taxon>Ogataea/Candida clade</taxon>
    </lineage>
</organism>
<evidence type="ECO:0000313" key="2">
    <source>
        <dbReference type="Proteomes" id="UP000094801"/>
    </source>
</evidence>